<dbReference type="RefSeq" id="XP_010779307.1">
    <property type="nucleotide sequence ID" value="XM_010781005.1"/>
</dbReference>
<evidence type="ECO:0000256" key="1">
    <source>
        <dbReference type="ARBA" id="ARBA00022723"/>
    </source>
</evidence>
<dbReference type="GO" id="GO:0003824">
    <property type="term" value="F:catalytic activity"/>
    <property type="evidence" value="ECO:0007669"/>
    <property type="project" value="InterPro"/>
</dbReference>
<proteinExistence type="predicted"/>
<dbReference type="Gene3D" id="3.60.10.10">
    <property type="entry name" value="Endonuclease/exonuclease/phosphatase"/>
    <property type="match status" value="1"/>
</dbReference>
<dbReference type="GeneID" id="104953961"/>
<dbReference type="Pfam" id="PF14529">
    <property type="entry name" value="Exo_endo_phos_2"/>
    <property type="match status" value="1"/>
</dbReference>
<gene>
    <name evidence="7" type="primary">LOC104953961</name>
</gene>
<evidence type="ECO:0000256" key="2">
    <source>
        <dbReference type="ARBA" id="ARBA00022771"/>
    </source>
</evidence>
<dbReference type="GO" id="GO:0008270">
    <property type="term" value="F:zinc ion binding"/>
    <property type="evidence" value="ECO:0007669"/>
    <property type="project" value="UniProtKB-KW"/>
</dbReference>
<keyword evidence="1" id="KW-0479">Metal-binding</keyword>
<accession>A0A6I9NSU6</accession>
<organism evidence="6 7">
    <name type="scientific">Notothenia coriiceps</name>
    <name type="common">black rockcod</name>
    <dbReference type="NCBI Taxonomy" id="8208"/>
    <lineage>
        <taxon>Eukaryota</taxon>
        <taxon>Metazoa</taxon>
        <taxon>Chordata</taxon>
        <taxon>Craniata</taxon>
        <taxon>Vertebrata</taxon>
        <taxon>Euteleostomi</taxon>
        <taxon>Actinopterygii</taxon>
        <taxon>Neopterygii</taxon>
        <taxon>Teleostei</taxon>
        <taxon>Neoteleostei</taxon>
        <taxon>Acanthomorphata</taxon>
        <taxon>Eupercaria</taxon>
        <taxon>Perciformes</taxon>
        <taxon>Notothenioidei</taxon>
        <taxon>Nototheniidae</taxon>
        <taxon>Notothenia</taxon>
    </lineage>
</organism>
<dbReference type="InterPro" id="IPR036691">
    <property type="entry name" value="Endo/exonu/phosph_ase_sf"/>
</dbReference>
<protein>
    <recommendedName>
        <fullName evidence="5">CXXC-type domain-containing protein</fullName>
    </recommendedName>
</protein>
<dbReference type="GO" id="GO:0003677">
    <property type="term" value="F:DNA binding"/>
    <property type="evidence" value="ECO:0007669"/>
    <property type="project" value="InterPro"/>
</dbReference>
<dbReference type="SUPFAM" id="SSF56219">
    <property type="entry name" value="DNase I-like"/>
    <property type="match status" value="1"/>
</dbReference>
<sequence length="286" mass="33210">MSGSKALGAPQRRTRCRRCQACTRTNCRECRFCKDMTTFGGPGCMKQCCKKRKCTALNTFVRAALLNVNSMKEKTSKISKLITDNQLNVFFSTETWLKSSMVLRKASPPNFDFIHHLSKVTGRRGVAIQFSTDLQVKEIPKDKEMKTFEYVVAVLKHDEWEEPVLSINLYRPSEKTSYTVDIITNFLEELQELLDQVLQNYNNILVTGDFNIWVDCEEMKYVQKFLNFLSDNSLVLHPTESTVSRSNHILDLVLVRNVEMSDVKVQNDHISDHYTVYFDLRPERRR</sequence>
<keyword evidence="6" id="KW-1185">Reference proteome</keyword>
<dbReference type="Pfam" id="PF02008">
    <property type="entry name" value="zf-CXXC"/>
    <property type="match status" value="1"/>
</dbReference>
<feature type="domain" description="CXXC-type" evidence="5">
    <location>
        <begin position="9"/>
        <end position="55"/>
    </location>
</feature>
<name>A0A6I9NSU6_9TELE</name>
<dbReference type="PANTHER" id="PTHR46670:SF3">
    <property type="entry name" value="ENDONUCLEASE_EXONUCLEASE_PHOSPHATASE DOMAIN-CONTAINING PROTEIN"/>
    <property type="match status" value="1"/>
</dbReference>
<dbReference type="PROSITE" id="PS51058">
    <property type="entry name" value="ZF_CXXC"/>
    <property type="match status" value="1"/>
</dbReference>
<evidence type="ECO:0000256" key="4">
    <source>
        <dbReference type="PROSITE-ProRule" id="PRU00509"/>
    </source>
</evidence>
<keyword evidence="3" id="KW-0862">Zinc</keyword>
<dbReference type="InterPro" id="IPR002857">
    <property type="entry name" value="Znf_CXXC"/>
</dbReference>
<dbReference type="KEGG" id="ncc:104953961"/>
<reference evidence="7" key="1">
    <citation type="submission" date="2025-08" db="UniProtKB">
        <authorList>
            <consortium name="RefSeq"/>
        </authorList>
    </citation>
    <scope>IDENTIFICATION</scope>
    <source>
        <tissue evidence="7">Muscle</tissue>
    </source>
</reference>
<dbReference type="Proteomes" id="UP000504611">
    <property type="component" value="Unplaced"/>
</dbReference>
<evidence type="ECO:0000256" key="3">
    <source>
        <dbReference type="ARBA" id="ARBA00022833"/>
    </source>
</evidence>
<evidence type="ECO:0000313" key="6">
    <source>
        <dbReference type="Proteomes" id="UP000504611"/>
    </source>
</evidence>
<evidence type="ECO:0000313" key="7">
    <source>
        <dbReference type="RefSeq" id="XP_010779307.1"/>
    </source>
</evidence>
<dbReference type="OrthoDB" id="5985551at2759"/>
<keyword evidence="2 4" id="KW-0863">Zinc-finger</keyword>
<dbReference type="AlphaFoldDB" id="A0A6I9NSU6"/>
<evidence type="ECO:0000259" key="5">
    <source>
        <dbReference type="PROSITE" id="PS51058"/>
    </source>
</evidence>
<dbReference type="InterPro" id="IPR005135">
    <property type="entry name" value="Endo/exonuclease/phosphatase"/>
</dbReference>
<dbReference type="PANTHER" id="PTHR46670">
    <property type="entry name" value="ENDO/EXONUCLEASE/PHOSPHATASE DOMAIN-CONTAINING PROTEIN"/>
    <property type="match status" value="1"/>
</dbReference>